<organism evidence="2">
    <name type="scientific">Oryza meridionalis</name>
    <dbReference type="NCBI Taxonomy" id="40149"/>
    <lineage>
        <taxon>Eukaryota</taxon>
        <taxon>Viridiplantae</taxon>
        <taxon>Streptophyta</taxon>
        <taxon>Embryophyta</taxon>
        <taxon>Tracheophyta</taxon>
        <taxon>Spermatophyta</taxon>
        <taxon>Magnoliopsida</taxon>
        <taxon>Liliopsida</taxon>
        <taxon>Poales</taxon>
        <taxon>Poaceae</taxon>
        <taxon>BOP clade</taxon>
        <taxon>Oryzoideae</taxon>
        <taxon>Oryzeae</taxon>
        <taxon>Oryzinae</taxon>
        <taxon>Oryza</taxon>
    </lineage>
</organism>
<reference evidence="2" key="2">
    <citation type="submission" date="2018-05" db="EMBL/GenBank/DDBJ databases">
        <title>OmerRS3 (Oryza meridionalis Reference Sequence Version 3).</title>
        <authorList>
            <person name="Zhang J."/>
            <person name="Kudrna D."/>
            <person name="Lee S."/>
            <person name="Talag J."/>
            <person name="Welchert J."/>
            <person name="Wing R.A."/>
        </authorList>
    </citation>
    <scope>NUCLEOTIDE SEQUENCE [LARGE SCALE GENOMIC DNA]</scope>
    <source>
        <strain evidence="2">cv. OR44</strain>
    </source>
</reference>
<proteinExistence type="predicted"/>
<reference evidence="2" key="1">
    <citation type="submission" date="2015-04" db="UniProtKB">
        <authorList>
            <consortium name="EnsemblPlants"/>
        </authorList>
    </citation>
    <scope>IDENTIFICATION</scope>
</reference>
<evidence type="ECO:0000313" key="2">
    <source>
        <dbReference type="EnsemblPlants" id="OMERI07G00010.1"/>
    </source>
</evidence>
<dbReference type="Proteomes" id="UP000008021">
    <property type="component" value="Chromosome 7"/>
</dbReference>
<feature type="region of interest" description="Disordered" evidence="1">
    <location>
        <begin position="44"/>
        <end position="68"/>
    </location>
</feature>
<accession>A0A0E0E6R5</accession>
<evidence type="ECO:0008006" key="4">
    <source>
        <dbReference type="Google" id="ProtNLM"/>
    </source>
</evidence>
<keyword evidence="3" id="KW-1185">Reference proteome</keyword>
<name>A0A0E0E6R5_9ORYZ</name>
<evidence type="ECO:0000313" key="3">
    <source>
        <dbReference type="Proteomes" id="UP000008021"/>
    </source>
</evidence>
<sequence>MTARTAAVGRWEAKRWRLEAARPMPGRAGWGWLEVVGRVVGERQGVSDEVPPDGGRGSEAQRWPSWPERLPSALATLGQRQFPLAPAALGATAEDGGATAPVGASGPRGGGGLGWRRLPSAPAAVGAIAGGIGQQRSTVNPMKWKPILSVRVWLASSS</sequence>
<feature type="region of interest" description="Disordered" evidence="1">
    <location>
        <begin position="88"/>
        <end position="117"/>
    </location>
</feature>
<dbReference type="Gramene" id="OMERI07G00010.1">
    <property type="protein sequence ID" value="OMERI07G00010.1"/>
    <property type="gene ID" value="OMERI07G00010"/>
</dbReference>
<dbReference type="HOGENOM" id="CLU_141273_0_0_1"/>
<dbReference type="EnsemblPlants" id="OMERI07G00010.1">
    <property type="protein sequence ID" value="OMERI07G00010.1"/>
    <property type="gene ID" value="OMERI07G00010"/>
</dbReference>
<protein>
    <recommendedName>
        <fullName evidence="4">DUF834 domain-containing protein</fullName>
    </recommendedName>
</protein>
<dbReference type="AlphaFoldDB" id="A0A0E0E6R5"/>
<evidence type="ECO:0000256" key="1">
    <source>
        <dbReference type="SAM" id="MobiDB-lite"/>
    </source>
</evidence>